<dbReference type="InterPro" id="IPR034751">
    <property type="entry name" value="Yippee"/>
</dbReference>
<feature type="domain" description="Yippee" evidence="1">
    <location>
        <begin position="13"/>
        <end position="119"/>
    </location>
</feature>
<dbReference type="EMBL" id="OU015568">
    <property type="protein sequence ID" value="CAG5086795.1"/>
    <property type="molecule type" value="Genomic_DNA"/>
</dbReference>
<reference evidence="2 3" key="1">
    <citation type="submission" date="2021-04" db="EMBL/GenBank/DDBJ databases">
        <authorList>
            <person name="Bliznina A."/>
        </authorList>
    </citation>
    <scope>NUCLEOTIDE SEQUENCE [LARGE SCALE GENOMIC DNA]</scope>
</reference>
<dbReference type="Proteomes" id="UP001158576">
    <property type="component" value="Chromosome PAR"/>
</dbReference>
<accession>A0ABN7RZY7</accession>
<name>A0ABN7RZY7_OIKDI</name>
<organism evidence="2 3">
    <name type="scientific">Oikopleura dioica</name>
    <name type="common">Tunicate</name>
    <dbReference type="NCBI Taxonomy" id="34765"/>
    <lineage>
        <taxon>Eukaryota</taxon>
        <taxon>Metazoa</taxon>
        <taxon>Chordata</taxon>
        <taxon>Tunicata</taxon>
        <taxon>Appendicularia</taxon>
        <taxon>Copelata</taxon>
        <taxon>Oikopleuridae</taxon>
        <taxon>Oikopleura</taxon>
    </lineage>
</organism>
<sequence length="159" mass="18040">MGVLFIQYPTTDSYIACGKCSTPIVSTAEAVKPSEDGNATQSLHYKKIMNTTQGTRKRASKQSTFHFARVPHQTIIFRDINCVSCKAKLGRYHEYSTIESQRWSEGTYAIQWKHLKIVNKQVSRPMTICDLFKLQEDPLNIHSETSSDSESPTSDFDDI</sequence>
<keyword evidence="3" id="KW-1185">Reference proteome</keyword>
<proteinExistence type="predicted"/>
<evidence type="ECO:0000259" key="1">
    <source>
        <dbReference type="PROSITE" id="PS51792"/>
    </source>
</evidence>
<evidence type="ECO:0000313" key="3">
    <source>
        <dbReference type="Proteomes" id="UP001158576"/>
    </source>
</evidence>
<evidence type="ECO:0000313" key="2">
    <source>
        <dbReference type="EMBL" id="CAG5086795.1"/>
    </source>
</evidence>
<gene>
    <name evidence="2" type="ORF">OKIOD_LOCUS2915</name>
</gene>
<protein>
    <submittedName>
        <fullName evidence="2">Oidioi.mRNA.OKI2018_I69.PAR.g11357.t1.cds</fullName>
    </submittedName>
</protein>
<dbReference type="PROSITE" id="PS51792">
    <property type="entry name" value="YIPPEE"/>
    <property type="match status" value="1"/>
</dbReference>